<dbReference type="AlphaFoldDB" id="A0A4Y2JYG9"/>
<feature type="region of interest" description="Disordered" evidence="1">
    <location>
        <begin position="21"/>
        <end position="42"/>
    </location>
</feature>
<name>A0A4Y2JYG9_ARAVE</name>
<evidence type="ECO:0000256" key="1">
    <source>
        <dbReference type="SAM" id="MobiDB-lite"/>
    </source>
</evidence>
<accession>A0A4Y2JYG9</accession>
<proteinExistence type="predicted"/>
<comment type="caution">
    <text evidence="2">The sequence shown here is derived from an EMBL/GenBank/DDBJ whole genome shotgun (WGS) entry which is preliminary data.</text>
</comment>
<reference evidence="2 3" key="1">
    <citation type="journal article" date="2019" name="Sci. Rep.">
        <title>Orb-weaving spider Araneus ventricosus genome elucidates the spidroin gene catalogue.</title>
        <authorList>
            <person name="Kono N."/>
            <person name="Nakamura H."/>
            <person name="Ohtoshi R."/>
            <person name="Moran D.A.P."/>
            <person name="Shinohara A."/>
            <person name="Yoshida Y."/>
            <person name="Fujiwara M."/>
            <person name="Mori M."/>
            <person name="Tomita M."/>
            <person name="Arakawa K."/>
        </authorList>
    </citation>
    <scope>NUCLEOTIDE SEQUENCE [LARGE SCALE GENOMIC DNA]</scope>
</reference>
<sequence>MPNFKTTPFFHFSFVDWTNGKQRETRRSPKRKPVSVSKRSTSVGGRNAKLAVQGFINRWQHMVINQRESKKYDIRSEEPLVQSTKEKLEKMV</sequence>
<gene>
    <name evidence="2" type="ORF">AVEN_157973_1</name>
</gene>
<evidence type="ECO:0000313" key="2">
    <source>
        <dbReference type="EMBL" id="GBM94316.1"/>
    </source>
</evidence>
<dbReference type="Proteomes" id="UP000499080">
    <property type="component" value="Unassembled WGS sequence"/>
</dbReference>
<dbReference type="EMBL" id="BGPR01003957">
    <property type="protein sequence ID" value="GBM94316.1"/>
    <property type="molecule type" value="Genomic_DNA"/>
</dbReference>
<protein>
    <submittedName>
        <fullName evidence="2">Uncharacterized protein</fullName>
    </submittedName>
</protein>
<organism evidence="2 3">
    <name type="scientific">Araneus ventricosus</name>
    <name type="common">Orbweaver spider</name>
    <name type="synonym">Epeira ventricosa</name>
    <dbReference type="NCBI Taxonomy" id="182803"/>
    <lineage>
        <taxon>Eukaryota</taxon>
        <taxon>Metazoa</taxon>
        <taxon>Ecdysozoa</taxon>
        <taxon>Arthropoda</taxon>
        <taxon>Chelicerata</taxon>
        <taxon>Arachnida</taxon>
        <taxon>Araneae</taxon>
        <taxon>Araneomorphae</taxon>
        <taxon>Entelegynae</taxon>
        <taxon>Araneoidea</taxon>
        <taxon>Araneidae</taxon>
        <taxon>Araneus</taxon>
    </lineage>
</organism>
<keyword evidence="3" id="KW-1185">Reference proteome</keyword>
<evidence type="ECO:0000313" key="3">
    <source>
        <dbReference type="Proteomes" id="UP000499080"/>
    </source>
</evidence>